<evidence type="ECO:0000256" key="11">
    <source>
        <dbReference type="ARBA" id="ARBA00023065"/>
    </source>
</evidence>
<keyword evidence="8" id="KW-0256">Endoplasmic reticulum</keyword>
<dbReference type="AlphaFoldDB" id="A0A6G1SEK8"/>
<evidence type="ECO:0000256" key="6">
    <source>
        <dbReference type="ARBA" id="ARBA00022692"/>
    </source>
</evidence>
<evidence type="ECO:0000256" key="10">
    <source>
        <dbReference type="ARBA" id="ARBA00022989"/>
    </source>
</evidence>
<dbReference type="GO" id="GO:2001256">
    <property type="term" value="P:regulation of store-operated calcium entry"/>
    <property type="evidence" value="ECO:0007669"/>
    <property type="project" value="InterPro"/>
</dbReference>
<keyword evidence="4" id="KW-0813">Transport</keyword>
<dbReference type="EMBL" id="GGYP01007556">
    <property type="protein sequence ID" value="MDE52327.1"/>
    <property type="molecule type" value="Transcribed_RNA"/>
</dbReference>
<evidence type="ECO:0000256" key="16">
    <source>
        <dbReference type="SAM" id="SignalP"/>
    </source>
</evidence>
<comment type="subcellular location">
    <subcellularLocation>
        <location evidence="1">Endoplasmic reticulum membrane</location>
        <topology evidence="1">Single-pass type I membrane protein</topology>
    </subcellularLocation>
</comment>
<gene>
    <name evidence="17" type="primary">Tmem66_0</name>
    <name evidence="18" type="synonym">Tmem66_1</name>
    <name evidence="17" type="ORF">g.1283</name>
    <name evidence="18" type="ORF">g.1284</name>
</gene>
<feature type="signal peptide" evidence="16">
    <location>
        <begin position="1"/>
        <end position="36"/>
    </location>
</feature>
<feature type="chain" id="PRO_5033538215" description="Store-operated calcium entry-associated regulatory factor" evidence="16">
    <location>
        <begin position="37"/>
        <end position="305"/>
    </location>
</feature>
<feature type="compositionally biased region" description="Basic residues" evidence="14">
    <location>
        <begin position="61"/>
        <end position="70"/>
    </location>
</feature>
<accession>A0A6G1SEK8</accession>
<evidence type="ECO:0000256" key="2">
    <source>
        <dbReference type="ARBA" id="ARBA00006833"/>
    </source>
</evidence>
<dbReference type="PANTHER" id="PTHR15929:SF0">
    <property type="entry name" value="STORE-OPERATED CALCIUM ENTRY-ASSOCIATED REGULATORY FACTOR"/>
    <property type="match status" value="1"/>
</dbReference>
<evidence type="ECO:0000256" key="1">
    <source>
        <dbReference type="ARBA" id="ARBA00004115"/>
    </source>
</evidence>
<evidence type="ECO:0000256" key="9">
    <source>
        <dbReference type="ARBA" id="ARBA00022837"/>
    </source>
</evidence>
<comment type="similarity">
    <text evidence="2">Belongs to the SARAF family.</text>
</comment>
<evidence type="ECO:0000256" key="14">
    <source>
        <dbReference type="SAM" id="MobiDB-lite"/>
    </source>
</evidence>
<evidence type="ECO:0000256" key="8">
    <source>
        <dbReference type="ARBA" id="ARBA00022824"/>
    </source>
</evidence>
<dbReference type="GO" id="GO:0005789">
    <property type="term" value="C:endoplasmic reticulum membrane"/>
    <property type="evidence" value="ECO:0007669"/>
    <property type="project" value="UniProtKB-SubCell"/>
</dbReference>
<keyword evidence="10 15" id="KW-1133">Transmembrane helix</keyword>
<evidence type="ECO:0000256" key="7">
    <source>
        <dbReference type="ARBA" id="ARBA00022729"/>
    </source>
</evidence>
<proteinExistence type="inferred from homology"/>
<keyword evidence="6 15" id="KW-0812">Transmembrane</keyword>
<dbReference type="InterPro" id="IPR009567">
    <property type="entry name" value="SARAF"/>
</dbReference>
<name>A0A6G1SEK8_9ACAR</name>
<keyword evidence="12 15" id="KW-0472">Membrane</keyword>
<keyword evidence="5" id="KW-0109">Calcium transport</keyword>
<keyword evidence="7 16" id="KW-0732">Signal</keyword>
<sequence length="305" mass="33817">MFTSQTISTSRPLPLVGILVILTAALLLCMSRPSMATDSDEDESDRLFHEGAIHEEDNGHHHNSQHHAKSTTHNPNLPLPKDKLLLSDVKTLTFIRNKRTTSRRTHSIHQLSCVGGTAGCKLFTPNVVECHNTGTNDKTTGKPKWRCQADMSDRVQFNHVEVICEGYDYPEDDYILMGSCGLEFTLDYVNPHDYHDQSYFKHMDQHEKDLHHERVRGQNKPTPKANKPSVIIEWLHTQITDHSLVLIVFVVLLVVLALIKSGLYSGSGAAAANTSSSVRAKKPLGGVGSKYGPLTSAVMTTKKAC</sequence>
<organism evidence="17">
    <name type="scientific">Aceria tosichella</name>
    <name type="common">wheat curl mite</name>
    <dbReference type="NCBI Taxonomy" id="561515"/>
    <lineage>
        <taxon>Eukaryota</taxon>
        <taxon>Metazoa</taxon>
        <taxon>Ecdysozoa</taxon>
        <taxon>Arthropoda</taxon>
        <taxon>Chelicerata</taxon>
        <taxon>Arachnida</taxon>
        <taxon>Acari</taxon>
        <taxon>Acariformes</taxon>
        <taxon>Trombidiformes</taxon>
        <taxon>Prostigmata</taxon>
        <taxon>Eupodina</taxon>
        <taxon>Eriophyoidea</taxon>
        <taxon>Eriophyidae</taxon>
        <taxon>Eriophyinae</taxon>
        <taxon>Aceriini</taxon>
        <taxon>Aceria</taxon>
    </lineage>
</organism>
<evidence type="ECO:0000256" key="3">
    <source>
        <dbReference type="ARBA" id="ARBA00016584"/>
    </source>
</evidence>
<evidence type="ECO:0000256" key="5">
    <source>
        <dbReference type="ARBA" id="ARBA00022568"/>
    </source>
</evidence>
<dbReference type="GO" id="GO:0006816">
    <property type="term" value="P:calcium ion transport"/>
    <property type="evidence" value="ECO:0007669"/>
    <property type="project" value="UniProtKB-KW"/>
</dbReference>
<evidence type="ECO:0000256" key="15">
    <source>
        <dbReference type="SAM" id="Phobius"/>
    </source>
</evidence>
<feature type="transmembrane region" description="Helical" evidence="15">
    <location>
        <begin position="242"/>
        <end position="259"/>
    </location>
</feature>
<evidence type="ECO:0000256" key="13">
    <source>
        <dbReference type="ARBA" id="ARBA00031116"/>
    </source>
</evidence>
<keyword evidence="11" id="KW-0406">Ion transport</keyword>
<protein>
    <recommendedName>
        <fullName evidence="3">Store-operated calcium entry-associated regulatory factor</fullName>
    </recommendedName>
    <alternativeName>
        <fullName evidence="13">Transmembrane protein 66</fullName>
    </alternativeName>
</protein>
<feature type="region of interest" description="Disordered" evidence="14">
    <location>
        <begin position="56"/>
        <end position="80"/>
    </location>
</feature>
<evidence type="ECO:0000256" key="12">
    <source>
        <dbReference type="ARBA" id="ARBA00023136"/>
    </source>
</evidence>
<dbReference type="PANTHER" id="PTHR15929">
    <property type="entry name" value="STORE-OPERATED CALCIUM ENTRY-ASSOCIATED REGULATORY FACTOR"/>
    <property type="match status" value="1"/>
</dbReference>
<dbReference type="Pfam" id="PF06682">
    <property type="entry name" value="SARAF"/>
    <property type="match status" value="1"/>
</dbReference>
<dbReference type="EMBL" id="GGYP01004195">
    <property type="protein sequence ID" value="MDE48966.1"/>
    <property type="molecule type" value="Transcribed_RNA"/>
</dbReference>
<evidence type="ECO:0000313" key="18">
    <source>
        <dbReference type="EMBL" id="MDE52327.1"/>
    </source>
</evidence>
<evidence type="ECO:0000313" key="17">
    <source>
        <dbReference type="EMBL" id="MDE48966.1"/>
    </source>
</evidence>
<evidence type="ECO:0000256" key="4">
    <source>
        <dbReference type="ARBA" id="ARBA00022448"/>
    </source>
</evidence>
<keyword evidence="9" id="KW-0106">Calcium</keyword>
<reference evidence="17" key="1">
    <citation type="submission" date="2018-10" db="EMBL/GenBank/DDBJ databases">
        <title>Transcriptome assembly of Aceria tosichella (Wheat curl mite) Type 2.</title>
        <authorList>
            <person name="Scully E.D."/>
            <person name="Geib S.M."/>
            <person name="Palmer N.A."/>
            <person name="Gupta A.K."/>
            <person name="Sarath G."/>
            <person name="Tatineni S."/>
        </authorList>
    </citation>
    <scope>NUCLEOTIDE SEQUENCE</scope>
    <source>
        <strain evidence="17">LincolnNE</strain>
    </source>
</reference>